<evidence type="ECO:0000313" key="3">
    <source>
        <dbReference type="EMBL" id="QBP41710.1"/>
    </source>
</evidence>
<feature type="transmembrane region" description="Helical" evidence="1">
    <location>
        <begin position="97"/>
        <end position="116"/>
    </location>
</feature>
<dbReference type="Pfam" id="PF13038">
    <property type="entry name" value="DUF3899"/>
    <property type="match status" value="1"/>
</dbReference>
<reference evidence="3 4" key="1">
    <citation type="submission" date="2019-03" db="EMBL/GenBank/DDBJ databases">
        <title>Complete genome sequence of Paenisporosarcina antarctica CGMCC 1.6503T.</title>
        <authorList>
            <person name="Rong J.-C."/>
            <person name="Chi N.-Y."/>
            <person name="Zhang Q.-F."/>
        </authorList>
    </citation>
    <scope>NUCLEOTIDE SEQUENCE [LARGE SCALE GENOMIC DNA]</scope>
    <source>
        <strain evidence="3 4">CGMCC 1.6503</strain>
    </source>
</reference>
<protein>
    <submittedName>
        <fullName evidence="3">DUF3899 domain-containing protein</fullName>
    </submittedName>
</protein>
<dbReference type="Proteomes" id="UP000294292">
    <property type="component" value="Chromosome"/>
</dbReference>
<feature type="transmembrane region" description="Helical" evidence="1">
    <location>
        <begin position="37"/>
        <end position="60"/>
    </location>
</feature>
<proteinExistence type="predicted"/>
<sequence length="117" mass="13404">MKQVKTKLILFLISQIFIVTIVFLSNKGLSLTPYINVSFFVGGIIVFIGLLIYVVSNGFFDIFTLSMRKVFTTKRNSEVIESMRSPSELLDFSYRPFFQLGGSILLFMAMALLIYYM</sequence>
<evidence type="ECO:0000259" key="2">
    <source>
        <dbReference type="Pfam" id="PF13038"/>
    </source>
</evidence>
<keyword evidence="1" id="KW-0472">Membrane</keyword>
<dbReference type="OrthoDB" id="2989943at2"/>
<feature type="transmembrane region" description="Helical" evidence="1">
    <location>
        <begin position="7"/>
        <end position="25"/>
    </location>
</feature>
<dbReference type="AlphaFoldDB" id="A0A4P6ZYF1"/>
<name>A0A4P6ZYF1_9BACL</name>
<dbReference type="EMBL" id="CP038015">
    <property type="protein sequence ID" value="QBP41710.1"/>
    <property type="molecule type" value="Genomic_DNA"/>
</dbReference>
<evidence type="ECO:0000256" key="1">
    <source>
        <dbReference type="SAM" id="Phobius"/>
    </source>
</evidence>
<dbReference type="KEGG" id="panc:E2636_11390"/>
<keyword evidence="1" id="KW-0812">Transmembrane</keyword>
<dbReference type="InterPro" id="IPR025007">
    <property type="entry name" value="DUF3899"/>
</dbReference>
<dbReference type="RefSeq" id="WP_134210292.1">
    <property type="nucleotide sequence ID" value="NZ_CP038015.1"/>
</dbReference>
<keyword evidence="1" id="KW-1133">Transmembrane helix</keyword>
<evidence type="ECO:0000313" key="4">
    <source>
        <dbReference type="Proteomes" id="UP000294292"/>
    </source>
</evidence>
<gene>
    <name evidence="3" type="ORF">E2636_11390</name>
</gene>
<feature type="domain" description="DUF3899" evidence="2">
    <location>
        <begin position="35"/>
        <end position="89"/>
    </location>
</feature>
<organism evidence="3 4">
    <name type="scientific">Paenisporosarcina antarctica</name>
    <dbReference type="NCBI Taxonomy" id="417367"/>
    <lineage>
        <taxon>Bacteria</taxon>
        <taxon>Bacillati</taxon>
        <taxon>Bacillota</taxon>
        <taxon>Bacilli</taxon>
        <taxon>Bacillales</taxon>
        <taxon>Caryophanaceae</taxon>
        <taxon>Paenisporosarcina</taxon>
    </lineage>
</organism>
<accession>A0A4P6ZYF1</accession>
<keyword evidence="4" id="KW-1185">Reference proteome</keyword>